<keyword evidence="7" id="KW-0804">Transcription</keyword>
<keyword evidence="4 5" id="KW-0539">Nucleus</keyword>
<dbReference type="SMART" id="SM00352">
    <property type="entry name" value="POU"/>
    <property type="match status" value="1"/>
</dbReference>
<reference evidence="10" key="1">
    <citation type="submission" date="2023-10" db="EMBL/GenBank/DDBJ databases">
        <title>Genome assembly of Pristionchus species.</title>
        <authorList>
            <person name="Yoshida K."/>
            <person name="Sommer R.J."/>
        </authorList>
    </citation>
    <scope>NUCLEOTIDE SEQUENCE</scope>
    <source>
        <strain evidence="10">RS5133</strain>
    </source>
</reference>
<evidence type="ECO:0000256" key="3">
    <source>
        <dbReference type="ARBA" id="ARBA00023155"/>
    </source>
</evidence>
<dbReference type="Gene3D" id="1.10.10.60">
    <property type="entry name" value="Homeodomain-like"/>
    <property type="match status" value="1"/>
</dbReference>
<feature type="domain" description="Homeobox" evidence="8">
    <location>
        <begin position="240"/>
        <end position="306"/>
    </location>
</feature>
<gene>
    <name evidence="10" type="ORF">PFISCL1PPCAC_18006</name>
</gene>
<dbReference type="Pfam" id="PF00046">
    <property type="entry name" value="Homeodomain"/>
    <property type="match status" value="1"/>
</dbReference>
<keyword evidence="2 5" id="KW-0238">DNA-binding</keyword>
<feature type="DNA-binding region" description="Homeobox" evidence="5">
    <location>
        <begin position="242"/>
        <end position="307"/>
    </location>
</feature>
<proteinExistence type="inferred from homology"/>
<dbReference type="InterPro" id="IPR001356">
    <property type="entry name" value="HD"/>
</dbReference>
<sequence>MLSSGAPDDLQTYAQVIKPTCDASSFNDWTTPISYAPSHQGFPFLFNPQPDWSTAYGTTPHQLHQLTAGGLQPPMILHPHLQSNDLKQLETLERPDVIQRLPSAFATATTANFAHWTHYPTFIPQPQLTQQQQQQAAAPAAAATASLQQNTNSDDLENFAKQFKQRRIKLGYTQADVGLALGSLYGNVFSQTTICRFEALQLSFKNMCKLKPLLFKWLEEADSTTCSPGSTYEKLAGQGGRKRKKRTSIDSNIKGRLEGFFCKNPKPNAQEITAVAVELNLEKEVIVGLQVVRVWFCNRRQKEKRMTGQYPDGLLVHDPYNAEIQ</sequence>
<dbReference type="Pfam" id="PF00157">
    <property type="entry name" value="Pou"/>
    <property type="match status" value="1"/>
</dbReference>
<evidence type="ECO:0000313" key="11">
    <source>
        <dbReference type="Proteomes" id="UP001432322"/>
    </source>
</evidence>
<name>A0AAV5WA57_9BILA</name>
<dbReference type="PRINTS" id="PR00028">
    <property type="entry name" value="POUDOMAIN"/>
</dbReference>
<evidence type="ECO:0000259" key="9">
    <source>
        <dbReference type="PROSITE" id="PS51179"/>
    </source>
</evidence>
<dbReference type="AlphaFoldDB" id="A0AAV5WA57"/>
<accession>A0AAV5WA57</accession>
<comment type="similarity">
    <text evidence="7">Belongs to the POU transcription factor family.</text>
</comment>
<evidence type="ECO:0000256" key="1">
    <source>
        <dbReference type="ARBA" id="ARBA00004123"/>
    </source>
</evidence>
<keyword evidence="11" id="KW-1185">Reference proteome</keyword>
<dbReference type="GO" id="GO:0000978">
    <property type="term" value="F:RNA polymerase II cis-regulatory region sequence-specific DNA binding"/>
    <property type="evidence" value="ECO:0007669"/>
    <property type="project" value="TreeGrafter"/>
</dbReference>
<evidence type="ECO:0000259" key="8">
    <source>
        <dbReference type="PROSITE" id="PS50071"/>
    </source>
</evidence>
<comment type="caution">
    <text evidence="10">The sequence shown here is derived from an EMBL/GenBank/DDBJ whole genome shotgun (WGS) entry which is preliminary data.</text>
</comment>
<dbReference type="PROSITE" id="PS00035">
    <property type="entry name" value="POU_1"/>
    <property type="match status" value="1"/>
</dbReference>
<dbReference type="PANTHER" id="PTHR11636">
    <property type="entry name" value="POU DOMAIN"/>
    <property type="match status" value="1"/>
</dbReference>
<evidence type="ECO:0000313" key="10">
    <source>
        <dbReference type="EMBL" id="GMT26709.1"/>
    </source>
</evidence>
<dbReference type="SMART" id="SM00389">
    <property type="entry name" value="HOX"/>
    <property type="match status" value="1"/>
</dbReference>
<dbReference type="Proteomes" id="UP001432322">
    <property type="component" value="Unassembled WGS sequence"/>
</dbReference>
<dbReference type="InterPro" id="IPR010982">
    <property type="entry name" value="Lambda_DNA-bd_dom_sf"/>
</dbReference>
<comment type="subcellular location">
    <subcellularLocation>
        <location evidence="1 5 6">Nucleus</location>
    </subcellularLocation>
</comment>
<dbReference type="EMBL" id="BTSY01000005">
    <property type="protein sequence ID" value="GMT26709.1"/>
    <property type="molecule type" value="Genomic_DNA"/>
</dbReference>
<dbReference type="InterPro" id="IPR009057">
    <property type="entry name" value="Homeodomain-like_sf"/>
</dbReference>
<dbReference type="Gene3D" id="1.10.260.40">
    <property type="entry name" value="lambda repressor-like DNA-binding domains"/>
    <property type="match status" value="1"/>
</dbReference>
<dbReference type="InterPro" id="IPR050255">
    <property type="entry name" value="POU_domain_TF"/>
</dbReference>
<dbReference type="PROSITE" id="PS00465">
    <property type="entry name" value="POU_2"/>
    <property type="match status" value="1"/>
</dbReference>
<evidence type="ECO:0000256" key="4">
    <source>
        <dbReference type="ARBA" id="ARBA00023242"/>
    </source>
</evidence>
<evidence type="ECO:0000256" key="7">
    <source>
        <dbReference type="RuleBase" id="RU361194"/>
    </source>
</evidence>
<evidence type="ECO:0000256" key="6">
    <source>
        <dbReference type="RuleBase" id="RU000682"/>
    </source>
</evidence>
<dbReference type="InterPro" id="IPR013847">
    <property type="entry name" value="POU"/>
</dbReference>
<dbReference type="SUPFAM" id="SSF47413">
    <property type="entry name" value="lambda repressor-like DNA-binding domains"/>
    <property type="match status" value="1"/>
</dbReference>
<dbReference type="FunFam" id="1.10.260.40:FF:000001">
    <property type="entry name" value="POU domain protein"/>
    <property type="match status" value="1"/>
</dbReference>
<dbReference type="GO" id="GO:0030154">
    <property type="term" value="P:cell differentiation"/>
    <property type="evidence" value="ECO:0007669"/>
    <property type="project" value="UniProtKB-ARBA"/>
</dbReference>
<dbReference type="InterPro" id="IPR000327">
    <property type="entry name" value="POU_dom"/>
</dbReference>
<dbReference type="GO" id="GO:0005634">
    <property type="term" value="C:nucleus"/>
    <property type="evidence" value="ECO:0007669"/>
    <property type="project" value="UniProtKB-SubCell"/>
</dbReference>
<feature type="non-terminal residue" evidence="10">
    <location>
        <position position="325"/>
    </location>
</feature>
<dbReference type="SUPFAM" id="SSF46689">
    <property type="entry name" value="Homeodomain-like"/>
    <property type="match status" value="1"/>
</dbReference>
<dbReference type="CDD" id="cd00086">
    <property type="entry name" value="homeodomain"/>
    <property type="match status" value="1"/>
</dbReference>
<keyword evidence="3 5" id="KW-0371">Homeobox</keyword>
<organism evidence="10 11">
    <name type="scientific">Pristionchus fissidentatus</name>
    <dbReference type="NCBI Taxonomy" id="1538716"/>
    <lineage>
        <taxon>Eukaryota</taxon>
        <taxon>Metazoa</taxon>
        <taxon>Ecdysozoa</taxon>
        <taxon>Nematoda</taxon>
        <taxon>Chromadorea</taxon>
        <taxon>Rhabditida</taxon>
        <taxon>Rhabditina</taxon>
        <taxon>Diplogasteromorpha</taxon>
        <taxon>Diplogasteroidea</taxon>
        <taxon>Neodiplogasteridae</taxon>
        <taxon>Pristionchus</taxon>
    </lineage>
</organism>
<feature type="domain" description="POU-specific" evidence="9">
    <location>
        <begin position="148"/>
        <end position="222"/>
    </location>
</feature>
<evidence type="ECO:0000256" key="5">
    <source>
        <dbReference type="PROSITE-ProRule" id="PRU00108"/>
    </source>
</evidence>
<dbReference type="PROSITE" id="PS50071">
    <property type="entry name" value="HOMEOBOX_2"/>
    <property type="match status" value="1"/>
</dbReference>
<dbReference type="PROSITE" id="PS51179">
    <property type="entry name" value="POU_3"/>
    <property type="match status" value="1"/>
</dbReference>
<protein>
    <recommendedName>
        <fullName evidence="7">POU domain protein</fullName>
    </recommendedName>
</protein>
<evidence type="ECO:0000256" key="2">
    <source>
        <dbReference type="ARBA" id="ARBA00023125"/>
    </source>
</evidence>
<dbReference type="GO" id="GO:0000981">
    <property type="term" value="F:DNA-binding transcription factor activity, RNA polymerase II-specific"/>
    <property type="evidence" value="ECO:0007669"/>
    <property type="project" value="TreeGrafter"/>
</dbReference>
<dbReference type="PANTHER" id="PTHR11636:SF89">
    <property type="entry name" value="POU DOMAIN PROTEIN 2, ISOFORM B-RELATED"/>
    <property type="match status" value="1"/>
</dbReference>